<dbReference type="CDD" id="cd02947">
    <property type="entry name" value="TRX_family"/>
    <property type="match status" value="1"/>
</dbReference>
<dbReference type="GeneTree" id="ENSGT00940000154259"/>
<dbReference type="InterPro" id="IPR036249">
    <property type="entry name" value="Thioredoxin-like_sf"/>
</dbReference>
<dbReference type="FunCoup" id="W5N793">
    <property type="interactions" value="1462"/>
</dbReference>
<dbReference type="PANTHER" id="PTHR46115">
    <property type="entry name" value="THIOREDOXIN-LIKE PROTEIN 1"/>
    <property type="match status" value="1"/>
</dbReference>
<dbReference type="OMA" id="WCIPSVF"/>
<organism evidence="4 5">
    <name type="scientific">Lepisosteus oculatus</name>
    <name type="common">Spotted gar</name>
    <dbReference type="NCBI Taxonomy" id="7918"/>
    <lineage>
        <taxon>Eukaryota</taxon>
        <taxon>Metazoa</taxon>
        <taxon>Chordata</taxon>
        <taxon>Craniata</taxon>
        <taxon>Vertebrata</taxon>
        <taxon>Euteleostomi</taxon>
        <taxon>Actinopterygii</taxon>
        <taxon>Neopterygii</taxon>
        <taxon>Holostei</taxon>
        <taxon>Semionotiformes</taxon>
        <taxon>Lepisosteidae</taxon>
        <taxon>Lepisosteus</taxon>
    </lineage>
</organism>
<dbReference type="Bgee" id="ENSLOCG00000013388">
    <property type="expression patterns" value="Expressed in embryo and 13 other cell types or tissues"/>
</dbReference>
<dbReference type="PROSITE" id="PS51352">
    <property type="entry name" value="THIOREDOXIN_2"/>
    <property type="match status" value="1"/>
</dbReference>
<dbReference type="EMBL" id="AHAT01002048">
    <property type="status" value="NOT_ANNOTATED_CDS"/>
    <property type="molecule type" value="Genomic_DNA"/>
</dbReference>
<dbReference type="Ensembl" id="ENSLOCT00000016532.1">
    <property type="protein sequence ID" value="ENSLOCP00000016502.1"/>
    <property type="gene ID" value="ENSLOCG00000013388.1"/>
</dbReference>
<proteinExistence type="predicted"/>
<evidence type="ECO:0000313" key="5">
    <source>
        <dbReference type="Proteomes" id="UP000018468"/>
    </source>
</evidence>
<protein>
    <submittedName>
        <fullName evidence="4">Thioredoxin a</fullName>
    </submittedName>
</protein>
<evidence type="ECO:0000256" key="1">
    <source>
        <dbReference type="ARBA" id="ARBA00023157"/>
    </source>
</evidence>
<feature type="domain" description="Thioredoxin" evidence="3">
    <location>
        <begin position="1"/>
        <end position="122"/>
    </location>
</feature>
<accession>W5N793</accession>
<dbReference type="AlphaFoldDB" id="W5N793"/>
<reference evidence="4" key="2">
    <citation type="submission" date="2025-08" db="UniProtKB">
        <authorList>
            <consortium name="Ensembl"/>
        </authorList>
    </citation>
    <scope>IDENTIFICATION</scope>
</reference>
<keyword evidence="2" id="KW-0676">Redox-active center</keyword>
<reference evidence="5" key="1">
    <citation type="submission" date="2011-12" db="EMBL/GenBank/DDBJ databases">
        <title>The Draft Genome of Lepisosteus oculatus.</title>
        <authorList>
            <consortium name="The Broad Institute Genome Assembly &amp; Analysis Group"/>
            <consortium name="Computational R&amp;D Group"/>
            <consortium name="and Sequencing Platform"/>
            <person name="Di Palma F."/>
            <person name="Alfoldi J."/>
            <person name="Johnson J."/>
            <person name="Berlin A."/>
            <person name="Gnerre S."/>
            <person name="Jaffe D."/>
            <person name="MacCallum I."/>
            <person name="Young S."/>
            <person name="Walker B.J."/>
            <person name="Lander E.S."/>
            <person name="Lindblad-Toh K."/>
        </authorList>
    </citation>
    <scope>NUCLEOTIDE SEQUENCE [LARGE SCALE GENOMIC DNA]</scope>
</reference>
<keyword evidence="5" id="KW-1185">Reference proteome</keyword>
<dbReference type="SUPFAM" id="SSF52833">
    <property type="entry name" value="Thioredoxin-like"/>
    <property type="match status" value="1"/>
</dbReference>
<dbReference type="PRINTS" id="PR00421">
    <property type="entry name" value="THIOREDOXIN"/>
</dbReference>
<evidence type="ECO:0000313" key="4">
    <source>
        <dbReference type="Ensembl" id="ENSLOCP00000016502.1"/>
    </source>
</evidence>
<dbReference type="InParanoid" id="W5N793"/>
<sequence>MIRPMRLCEVARERGEKIQLRFNHQTAFDQALKDAGSKLVVVDFTAMWCGPCQTIGPFFKDLAKKYTDVVFLKVDVDDAQDVASHCEIKCMPTFQFYKNGIKVDEFAGANKEMLEQKVQALK</sequence>
<keyword evidence="1" id="KW-1015">Disulfide bond</keyword>
<dbReference type="InterPro" id="IPR013766">
    <property type="entry name" value="Thioredoxin_domain"/>
</dbReference>
<dbReference type="STRING" id="7918.ENSLOCP00000016502"/>
<dbReference type="HOGENOM" id="CLU_090389_14_6_1"/>
<name>W5N793_LEPOC</name>
<reference evidence="4" key="3">
    <citation type="submission" date="2025-09" db="UniProtKB">
        <authorList>
            <consortium name="Ensembl"/>
        </authorList>
    </citation>
    <scope>IDENTIFICATION</scope>
</reference>
<dbReference type="InterPro" id="IPR017937">
    <property type="entry name" value="Thioredoxin_CS"/>
</dbReference>
<dbReference type="Pfam" id="PF00085">
    <property type="entry name" value="Thioredoxin"/>
    <property type="match status" value="1"/>
</dbReference>
<dbReference type="FunFam" id="3.40.30.10:FF:000245">
    <property type="entry name" value="Thioredoxin"/>
    <property type="match status" value="1"/>
</dbReference>
<dbReference type="Proteomes" id="UP000018468">
    <property type="component" value="Linkage group LG4"/>
</dbReference>
<dbReference type="eggNOG" id="KOG0907">
    <property type="taxonomic scope" value="Eukaryota"/>
</dbReference>
<dbReference type="Gene3D" id="3.40.30.10">
    <property type="entry name" value="Glutaredoxin"/>
    <property type="match status" value="1"/>
</dbReference>
<evidence type="ECO:0000259" key="3">
    <source>
        <dbReference type="PROSITE" id="PS51352"/>
    </source>
</evidence>
<evidence type="ECO:0000256" key="2">
    <source>
        <dbReference type="ARBA" id="ARBA00023284"/>
    </source>
</evidence>
<dbReference type="PROSITE" id="PS00194">
    <property type="entry name" value="THIOREDOXIN_1"/>
    <property type="match status" value="1"/>
</dbReference>